<dbReference type="InterPro" id="IPR035906">
    <property type="entry name" value="MetI-like_sf"/>
</dbReference>
<evidence type="ECO:0000259" key="9">
    <source>
        <dbReference type="PROSITE" id="PS50928"/>
    </source>
</evidence>
<evidence type="ECO:0000256" key="8">
    <source>
        <dbReference type="SAM" id="MobiDB-lite"/>
    </source>
</evidence>
<feature type="transmembrane region" description="Helical" evidence="7">
    <location>
        <begin position="221"/>
        <end position="246"/>
    </location>
</feature>
<dbReference type="PROSITE" id="PS50928">
    <property type="entry name" value="ABC_TM1"/>
    <property type="match status" value="1"/>
</dbReference>
<feature type="transmembrane region" description="Helical" evidence="7">
    <location>
        <begin position="144"/>
        <end position="165"/>
    </location>
</feature>
<evidence type="ECO:0000256" key="6">
    <source>
        <dbReference type="ARBA" id="ARBA00023136"/>
    </source>
</evidence>
<feature type="compositionally biased region" description="Gly residues" evidence="8">
    <location>
        <begin position="10"/>
        <end position="19"/>
    </location>
</feature>
<evidence type="ECO:0000256" key="4">
    <source>
        <dbReference type="ARBA" id="ARBA00022692"/>
    </source>
</evidence>
<accession>A0A2P8DKP8</accession>
<feature type="transmembrane region" description="Helical" evidence="7">
    <location>
        <begin position="280"/>
        <end position="300"/>
    </location>
</feature>
<comment type="similarity">
    <text evidence="7">Belongs to the binding-protein-dependent transport system permease family.</text>
</comment>
<reference evidence="10 11" key="1">
    <citation type="submission" date="2018-03" db="EMBL/GenBank/DDBJ databases">
        <title>Genomic Encyclopedia of Archaeal and Bacterial Type Strains, Phase II (KMG-II): from individual species to whole genera.</title>
        <authorList>
            <person name="Goeker M."/>
        </authorList>
    </citation>
    <scope>NUCLEOTIDE SEQUENCE [LARGE SCALE GENOMIC DNA]</scope>
    <source>
        <strain evidence="10 11">DSM 45312</strain>
    </source>
</reference>
<evidence type="ECO:0000256" key="7">
    <source>
        <dbReference type="RuleBase" id="RU363032"/>
    </source>
</evidence>
<evidence type="ECO:0000256" key="2">
    <source>
        <dbReference type="ARBA" id="ARBA00022448"/>
    </source>
</evidence>
<dbReference type="OrthoDB" id="3521657at2"/>
<dbReference type="AlphaFoldDB" id="A0A2P8DKP8"/>
<dbReference type="Pfam" id="PF00528">
    <property type="entry name" value="BPD_transp_1"/>
    <property type="match status" value="1"/>
</dbReference>
<dbReference type="PANTHER" id="PTHR43744">
    <property type="entry name" value="ABC TRANSPORTER PERMEASE PROTEIN MG189-RELATED-RELATED"/>
    <property type="match status" value="1"/>
</dbReference>
<feature type="region of interest" description="Disordered" evidence="8">
    <location>
        <begin position="1"/>
        <end position="27"/>
    </location>
</feature>
<dbReference type="Gene3D" id="1.10.3720.10">
    <property type="entry name" value="MetI-like"/>
    <property type="match status" value="1"/>
</dbReference>
<feature type="transmembrane region" description="Helical" evidence="7">
    <location>
        <begin position="177"/>
        <end position="200"/>
    </location>
</feature>
<dbReference type="InterPro" id="IPR000515">
    <property type="entry name" value="MetI-like"/>
</dbReference>
<organism evidence="10 11">
    <name type="scientific">Murinocardiopsis flavida</name>
    <dbReference type="NCBI Taxonomy" id="645275"/>
    <lineage>
        <taxon>Bacteria</taxon>
        <taxon>Bacillati</taxon>
        <taxon>Actinomycetota</taxon>
        <taxon>Actinomycetes</taxon>
        <taxon>Streptosporangiales</taxon>
        <taxon>Nocardiopsidaceae</taxon>
        <taxon>Murinocardiopsis</taxon>
    </lineage>
</organism>
<keyword evidence="6 7" id="KW-0472">Membrane</keyword>
<dbReference type="GO" id="GO:0055085">
    <property type="term" value="P:transmembrane transport"/>
    <property type="evidence" value="ECO:0007669"/>
    <property type="project" value="InterPro"/>
</dbReference>
<comment type="subcellular location">
    <subcellularLocation>
        <location evidence="1 7">Cell membrane</location>
        <topology evidence="1 7">Multi-pass membrane protein</topology>
    </subcellularLocation>
</comment>
<dbReference type="RefSeq" id="WP_106583119.1">
    <property type="nucleotide sequence ID" value="NZ_PYGA01000007.1"/>
</dbReference>
<comment type="caution">
    <text evidence="10">The sequence shown here is derived from an EMBL/GenBank/DDBJ whole genome shotgun (WGS) entry which is preliminary data.</text>
</comment>
<evidence type="ECO:0000313" key="10">
    <source>
        <dbReference type="EMBL" id="PSK97797.1"/>
    </source>
</evidence>
<dbReference type="PANTHER" id="PTHR43744:SF3">
    <property type="entry name" value="LACTOSE TRANSPORT SYSTEM PERMEASE PROTEIN LACG"/>
    <property type="match status" value="1"/>
</dbReference>
<keyword evidence="3" id="KW-1003">Cell membrane</keyword>
<evidence type="ECO:0000256" key="3">
    <source>
        <dbReference type="ARBA" id="ARBA00022475"/>
    </source>
</evidence>
<sequence>MSILTSASGNVGGTVPGGNGRRRRNGARTGHRFDSALGWSPRPGPGLALRILLCAIALFVFAAPFVAIVSGAFDARTDSTQLSLIPNSPTLDNFEAAGPAGVWGYFANSLFIVGGGLLLQMTVAVLAAYALARRKFRGQALVMVLFLLTMMLPEEIIAIPLSIVIGDLPLVGISLKGTVFGVILPVGAWGFSILVMSEFMKEIPKEIEEAARLDGVGELRMLLQIVLPLCRPALGVIGVFGFIMIWDQYLLPMIAANDPGDYTLTVALSLLRSDPEVGPGLVVAGAVIALVPSLIVYLCLQGSLVRGLTSGATKG</sequence>
<feature type="transmembrane region" description="Helical" evidence="7">
    <location>
        <begin position="47"/>
        <end position="73"/>
    </location>
</feature>
<evidence type="ECO:0000256" key="1">
    <source>
        <dbReference type="ARBA" id="ARBA00004651"/>
    </source>
</evidence>
<protein>
    <submittedName>
        <fullName evidence="10">Carbohydrate ABC transporter membrane protein 2 (CUT1 family)</fullName>
    </submittedName>
</protein>
<feature type="transmembrane region" description="Helical" evidence="7">
    <location>
        <begin position="110"/>
        <end position="132"/>
    </location>
</feature>
<dbReference type="GO" id="GO:0005886">
    <property type="term" value="C:plasma membrane"/>
    <property type="evidence" value="ECO:0007669"/>
    <property type="project" value="UniProtKB-SubCell"/>
</dbReference>
<keyword evidence="5 7" id="KW-1133">Transmembrane helix</keyword>
<proteinExistence type="inferred from homology"/>
<evidence type="ECO:0000256" key="5">
    <source>
        <dbReference type="ARBA" id="ARBA00022989"/>
    </source>
</evidence>
<keyword evidence="4 7" id="KW-0812">Transmembrane</keyword>
<keyword evidence="11" id="KW-1185">Reference proteome</keyword>
<evidence type="ECO:0000313" key="11">
    <source>
        <dbReference type="Proteomes" id="UP000240542"/>
    </source>
</evidence>
<feature type="domain" description="ABC transmembrane type-1" evidence="9">
    <location>
        <begin position="106"/>
        <end position="300"/>
    </location>
</feature>
<name>A0A2P8DKP8_9ACTN</name>
<dbReference type="EMBL" id="PYGA01000007">
    <property type="protein sequence ID" value="PSK97797.1"/>
    <property type="molecule type" value="Genomic_DNA"/>
</dbReference>
<dbReference type="SUPFAM" id="SSF161098">
    <property type="entry name" value="MetI-like"/>
    <property type="match status" value="1"/>
</dbReference>
<keyword evidence="2 7" id="KW-0813">Transport</keyword>
<gene>
    <name evidence="10" type="ORF">CLV63_107190</name>
</gene>
<dbReference type="CDD" id="cd06261">
    <property type="entry name" value="TM_PBP2"/>
    <property type="match status" value="1"/>
</dbReference>
<dbReference type="Proteomes" id="UP000240542">
    <property type="component" value="Unassembled WGS sequence"/>
</dbReference>